<evidence type="ECO:0000313" key="9">
    <source>
        <dbReference type="EMBL" id="GGN55376.1"/>
    </source>
</evidence>
<evidence type="ECO:0000256" key="3">
    <source>
        <dbReference type="ARBA" id="ARBA00022475"/>
    </source>
</evidence>
<reference evidence="9" key="2">
    <citation type="submission" date="2020-09" db="EMBL/GenBank/DDBJ databases">
        <authorList>
            <person name="Sun Q."/>
            <person name="Ohkuma M."/>
        </authorList>
    </citation>
    <scope>NUCLEOTIDE SEQUENCE</scope>
    <source>
        <strain evidence="9">JCM 17251</strain>
    </source>
</reference>
<comment type="subcellular location">
    <subcellularLocation>
        <location evidence="1">Cell membrane</location>
        <topology evidence="1">Multi-pass membrane protein</topology>
    </subcellularLocation>
</comment>
<keyword evidence="10" id="KW-1185">Reference proteome</keyword>
<keyword evidence="6 8" id="KW-1133">Transmembrane helix</keyword>
<evidence type="ECO:0000256" key="1">
    <source>
        <dbReference type="ARBA" id="ARBA00004651"/>
    </source>
</evidence>
<evidence type="ECO:0000256" key="8">
    <source>
        <dbReference type="SAM" id="Phobius"/>
    </source>
</evidence>
<dbReference type="Pfam" id="PF04093">
    <property type="entry name" value="MreD"/>
    <property type="match status" value="1"/>
</dbReference>
<keyword evidence="3" id="KW-1003">Cell membrane</keyword>
<reference evidence="9" key="1">
    <citation type="journal article" date="2014" name="Int. J. Syst. Evol. Microbiol.">
        <title>Complete genome sequence of Corynebacterium casei LMG S-19264T (=DSM 44701T), isolated from a smear-ripened cheese.</title>
        <authorList>
            <consortium name="US DOE Joint Genome Institute (JGI-PGF)"/>
            <person name="Walter F."/>
            <person name="Albersmeier A."/>
            <person name="Kalinowski J."/>
            <person name="Ruckert C."/>
        </authorList>
    </citation>
    <scope>NUCLEOTIDE SEQUENCE</scope>
    <source>
        <strain evidence="9">JCM 17251</strain>
    </source>
</reference>
<keyword evidence="4 8" id="KW-0812">Transmembrane</keyword>
<dbReference type="GO" id="GO:0008360">
    <property type="term" value="P:regulation of cell shape"/>
    <property type="evidence" value="ECO:0007669"/>
    <property type="project" value="UniProtKB-KW"/>
</dbReference>
<protein>
    <submittedName>
        <fullName evidence="9">Rod shape-determining protein MreD</fullName>
    </submittedName>
</protein>
<evidence type="ECO:0000256" key="5">
    <source>
        <dbReference type="ARBA" id="ARBA00022960"/>
    </source>
</evidence>
<feature type="transmembrane region" description="Helical" evidence="8">
    <location>
        <begin position="6"/>
        <end position="24"/>
    </location>
</feature>
<dbReference type="Proteomes" id="UP000624041">
    <property type="component" value="Unassembled WGS sequence"/>
</dbReference>
<proteinExistence type="inferred from homology"/>
<evidence type="ECO:0000256" key="4">
    <source>
        <dbReference type="ARBA" id="ARBA00022692"/>
    </source>
</evidence>
<dbReference type="AlphaFoldDB" id="A0A917XWB1"/>
<evidence type="ECO:0000256" key="7">
    <source>
        <dbReference type="ARBA" id="ARBA00023136"/>
    </source>
</evidence>
<comment type="similarity">
    <text evidence="2">Belongs to the MreD family.</text>
</comment>
<organism evidence="9 10">
    <name type="scientific">Oceanobacillus indicireducens</name>
    <dbReference type="NCBI Taxonomy" id="1004261"/>
    <lineage>
        <taxon>Bacteria</taxon>
        <taxon>Bacillati</taxon>
        <taxon>Bacillota</taxon>
        <taxon>Bacilli</taxon>
        <taxon>Bacillales</taxon>
        <taxon>Bacillaceae</taxon>
        <taxon>Oceanobacillus</taxon>
    </lineage>
</organism>
<keyword evidence="5" id="KW-0133">Cell shape</keyword>
<dbReference type="RefSeq" id="WP_188856594.1">
    <property type="nucleotide sequence ID" value="NZ_BMOS01000007.1"/>
</dbReference>
<feature type="transmembrane region" description="Helical" evidence="8">
    <location>
        <begin position="57"/>
        <end position="83"/>
    </location>
</feature>
<sequence length="177" mass="20434">MKKAYLPLILLVLVIFEGLAINLLPKEIALSDYLIIAHWVLAFLVYIAVYYDLEDTYYSIVYAFMFGLLIDVVYAGVLGVYMFSYGIAIYAVHGLRKILHRNFYVLLLLCVTAITLADGLIYLMYTVIGVTDMIWSDYLLRRLLPTILANLLFLLLLFPLLKKRIVRWSEEQLDHGN</sequence>
<name>A0A917XWB1_9BACI</name>
<feature type="transmembrane region" description="Helical" evidence="8">
    <location>
        <begin position="143"/>
        <end position="161"/>
    </location>
</feature>
<dbReference type="InterPro" id="IPR007227">
    <property type="entry name" value="Cell_shape_determining_MreD"/>
</dbReference>
<feature type="transmembrane region" description="Helical" evidence="8">
    <location>
        <begin position="103"/>
        <end position="123"/>
    </location>
</feature>
<evidence type="ECO:0000256" key="2">
    <source>
        <dbReference type="ARBA" id="ARBA00007776"/>
    </source>
</evidence>
<accession>A0A917XWB1</accession>
<dbReference type="GO" id="GO:0005886">
    <property type="term" value="C:plasma membrane"/>
    <property type="evidence" value="ECO:0007669"/>
    <property type="project" value="UniProtKB-SubCell"/>
</dbReference>
<gene>
    <name evidence="9" type="primary">mreD</name>
    <name evidence="9" type="ORF">GCM10007971_14080</name>
</gene>
<dbReference type="NCBIfam" id="TIGR03426">
    <property type="entry name" value="shape_MreD"/>
    <property type="match status" value="1"/>
</dbReference>
<comment type="caution">
    <text evidence="9">The sequence shown here is derived from an EMBL/GenBank/DDBJ whole genome shotgun (WGS) entry which is preliminary data.</text>
</comment>
<dbReference type="EMBL" id="BMOS01000007">
    <property type="protein sequence ID" value="GGN55376.1"/>
    <property type="molecule type" value="Genomic_DNA"/>
</dbReference>
<keyword evidence="7 8" id="KW-0472">Membrane</keyword>
<evidence type="ECO:0000313" key="10">
    <source>
        <dbReference type="Proteomes" id="UP000624041"/>
    </source>
</evidence>
<evidence type="ECO:0000256" key="6">
    <source>
        <dbReference type="ARBA" id="ARBA00022989"/>
    </source>
</evidence>
<feature type="transmembrane region" description="Helical" evidence="8">
    <location>
        <begin position="33"/>
        <end position="51"/>
    </location>
</feature>